<dbReference type="PANTHER" id="PTHR10590:SF4">
    <property type="entry name" value="SOLUTE CARRIER FAMILY 28 MEMBER 3"/>
    <property type="match status" value="1"/>
</dbReference>
<dbReference type="Proteomes" id="UP000196531">
    <property type="component" value="Unassembled WGS sequence"/>
</dbReference>
<evidence type="ECO:0000259" key="9">
    <source>
        <dbReference type="Pfam" id="PF07662"/>
    </source>
</evidence>
<dbReference type="GO" id="GO:0015293">
    <property type="term" value="F:symporter activity"/>
    <property type="evidence" value="ECO:0007669"/>
    <property type="project" value="TreeGrafter"/>
</dbReference>
<dbReference type="InterPro" id="IPR018270">
    <property type="entry name" value="C_nuclsd_transpt_met_bac"/>
</dbReference>
<dbReference type="GO" id="GO:0005886">
    <property type="term" value="C:plasma membrane"/>
    <property type="evidence" value="ECO:0007669"/>
    <property type="project" value="UniProtKB-SubCell"/>
</dbReference>
<dbReference type="GO" id="GO:0005337">
    <property type="term" value="F:nucleoside transmembrane transporter activity"/>
    <property type="evidence" value="ECO:0007669"/>
    <property type="project" value="InterPro"/>
</dbReference>
<comment type="caution">
    <text evidence="7">Lacks conserved residue(s) required for the propagation of feature annotation.</text>
</comment>
<reference evidence="12" key="1">
    <citation type="journal article" date="2017" name="Proc. Natl. Acad. Sci. U.S.A.">
        <title>Simulation of Deepwater Horizon oil plume reveals substrate specialization within a complex community of hydrocarbon-degraders.</title>
        <authorList>
            <person name="Hu P."/>
            <person name="Dubinsky E.A."/>
            <person name="Probst A.J."/>
            <person name="Wang J."/>
            <person name="Sieber C.M.K."/>
            <person name="Tom L.M."/>
            <person name="Gardinali P."/>
            <person name="Banfield J.F."/>
            <person name="Atlas R.M."/>
            <person name="Andersen G.L."/>
        </authorList>
    </citation>
    <scope>NUCLEOTIDE SEQUENCE [LARGE SCALE GENOMIC DNA]</scope>
</reference>
<feature type="domain" description="Concentrative nucleoside transporter C-terminal" evidence="9">
    <location>
        <begin position="195"/>
        <end position="403"/>
    </location>
</feature>
<feature type="transmembrane region" description="Helical" evidence="7">
    <location>
        <begin position="29"/>
        <end position="47"/>
    </location>
</feature>
<proteinExistence type="inferred from homology"/>
<organism evidence="11 12">
    <name type="scientific">Halobacteriovorax marinus</name>
    <dbReference type="NCBI Taxonomy" id="97084"/>
    <lineage>
        <taxon>Bacteria</taxon>
        <taxon>Pseudomonadati</taxon>
        <taxon>Bdellovibrionota</taxon>
        <taxon>Bacteriovoracia</taxon>
        <taxon>Bacteriovoracales</taxon>
        <taxon>Halobacteriovoraceae</taxon>
        <taxon>Halobacteriovorax</taxon>
    </lineage>
</organism>
<evidence type="ECO:0000259" key="8">
    <source>
        <dbReference type="Pfam" id="PF01773"/>
    </source>
</evidence>
<dbReference type="EMBL" id="MAAO01000006">
    <property type="protein sequence ID" value="OUR96386.1"/>
    <property type="molecule type" value="Genomic_DNA"/>
</dbReference>
<feature type="transmembrane region" description="Helical" evidence="7">
    <location>
        <begin position="295"/>
        <end position="317"/>
    </location>
</feature>
<evidence type="ECO:0000256" key="7">
    <source>
        <dbReference type="RuleBase" id="RU362018"/>
    </source>
</evidence>
<evidence type="ECO:0000256" key="6">
    <source>
        <dbReference type="ARBA" id="ARBA00023136"/>
    </source>
</evidence>
<comment type="subcellular location">
    <subcellularLocation>
        <location evidence="1">Cell membrane</location>
        <topology evidence="1">Multi-pass membrane protein</topology>
    </subcellularLocation>
</comment>
<dbReference type="InterPro" id="IPR002668">
    <property type="entry name" value="CNT_N_dom"/>
</dbReference>
<dbReference type="Pfam" id="PF07670">
    <property type="entry name" value="Gate"/>
    <property type="match status" value="1"/>
</dbReference>
<feature type="transmembrane region" description="Helical" evidence="7">
    <location>
        <begin position="167"/>
        <end position="187"/>
    </location>
</feature>
<feature type="transmembrane region" description="Helical" evidence="7">
    <location>
        <begin position="260"/>
        <end position="283"/>
    </location>
</feature>
<evidence type="ECO:0000313" key="11">
    <source>
        <dbReference type="EMBL" id="OUR96386.1"/>
    </source>
</evidence>
<keyword evidence="4 7" id="KW-0812">Transmembrane</keyword>
<feature type="domain" description="Nucleoside transporter/FeoB GTPase Gate" evidence="10">
    <location>
        <begin position="92"/>
        <end position="190"/>
    </location>
</feature>
<dbReference type="Pfam" id="PF07662">
    <property type="entry name" value="Nucleos_tra2_C"/>
    <property type="match status" value="1"/>
</dbReference>
<keyword evidence="7" id="KW-0813">Transport</keyword>
<feature type="transmembrane region" description="Helical" evidence="7">
    <location>
        <begin position="6"/>
        <end position="22"/>
    </location>
</feature>
<feature type="domain" description="Concentrative nucleoside transporter N-terminal" evidence="8">
    <location>
        <begin position="8"/>
        <end position="80"/>
    </location>
</feature>
<dbReference type="Pfam" id="PF01773">
    <property type="entry name" value="Nucleos_tra2_N"/>
    <property type="match status" value="1"/>
</dbReference>
<evidence type="ECO:0000313" key="12">
    <source>
        <dbReference type="Proteomes" id="UP000196531"/>
    </source>
</evidence>
<evidence type="ECO:0000256" key="4">
    <source>
        <dbReference type="ARBA" id="ARBA00022692"/>
    </source>
</evidence>
<evidence type="ECO:0000256" key="5">
    <source>
        <dbReference type="ARBA" id="ARBA00022989"/>
    </source>
</evidence>
<dbReference type="InterPro" id="IPR011657">
    <property type="entry name" value="CNT_C_dom"/>
</dbReference>
<name>A0A1Y5F666_9BACT</name>
<accession>A0A1Y5F666</accession>
<evidence type="ECO:0000256" key="2">
    <source>
        <dbReference type="ARBA" id="ARBA00009033"/>
    </source>
</evidence>
<evidence type="ECO:0000256" key="3">
    <source>
        <dbReference type="ARBA" id="ARBA00022475"/>
    </source>
</evidence>
<dbReference type="PANTHER" id="PTHR10590">
    <property type="entry name" value="SODIUM/NUCLEOSIDE COTRANSPORTER"/>
    <property type="match status" value="1"/>
</dbReference>
<dbReference type="InterPro" id="IPR011642">
    <property type="entry name" value="Gate_dom"/>
</dbReference>
<keyword evidence="6 7" id="KW-0472">Membrane</keyword>
<keyword evidence="5 7" id="KW-1133">Transmembrane helix</keyword>
<sequence length="406" mass="43240">MERVISFVGLIFMITVAYLLSSDKKKINWKTVFSGLGLQLFLGLIILKTDFGKGVFEYARTFFSGILSYTNEGSKFIFGSFTQIDKFGFIFFVQVLPTILFMSALMAILYHLGIMQVVIRIMAKLMVKVMGTSGSESLAAAANVFAGQTEAPLVIRPFISKMTKSELMALMTGGMATVAGGVLAAYVGFGIDAAHLLAASVMSAPAALVCAKLLVPETEESETIGDIKFEVERTTANLVDAAAHGAGEGLKLAMNVGAMLLAFIALIAMCNGLLSLVGGWFSYPQLSMEVISGYLFAPIAWLMGVPWADCMIVGSLLGKKMILNEFVAYLDLKVAIEAASIGPRSIAISTYALCGFANFSSIAIQVGGIGVLAPERRQDLARLGVRSMIGGTLACFMTACIAGMFL</sequence>
<comment type="caution">
    <text evidence="11">The sequence shown here is derived from an EMBL/GenBank/DDBJ whole genome shotgun (WGS) entry which is preliminary data.</text>
</comment>
<dbReference type="NCBIfam" id="TIGR00804">
    <property type="entry name" value="nupC"/>
    <property type="match status" value="1"/>
</dbReference>
<gene>
    <name evidence="11" type="ORF">A9Q84_08520</name>
</gene>
<feature type="transmembrane region" description="Helical" evidence="7">
    <location>
        <begin position="89"/>
        <end position="112"/>
    </location>
</feature>
<comment type="similarity">
    <text evidence="2 7">Belongs to the concentrative nucleoside transporter (CNT) (TC 2.A.41) family.</text>
</comment>
<dbReference type="AlphaFoldDB" id="A0A1Y5F666"/>
<protein>
    <recommendedName>
        <fullName evidence="7">Nucleoside permease</fullName>
    </recommendedName>
</protein>
<keyword evidence="3" id="KW-1003">Cell membrane</keyword>
<feature type="transmembrane region" description="Helical" evidence="7">
    <location>
        <begin position="383"/>
        <end position="405"/>
    </location>
</feature>
<evidence type="ECO:0000256" key="1">
    <source>
        <dbReference type="ARBA" id="ARBA00004651"/>
    </source>
</evidence>
<evidence type="ECO:0000259" key="10">
    <source>
        <dbReference type="Pfam" id="PF07670"/>
    </source>
</evidence>
<dbReference type="InterPro" id="IPR008276">
    <property type="entry name" value="C_nuclsd_transpt"/>
</dbReference>